<name>A0ABV7NIS0_9SPHN</name>
<dbReference type="EMBL" id="JBHRVU010000005">
    <property type="protein sequence ID" value="MFC3443389.1"/>
    <property type="molecule type" value="Genomic_DNA"/>
</dbReference>
<reference evidence="2" key="1">
    <citation type="journal article" date="2019" name="Int. J. Syst. Evol. Microbiol.">
        <title>The Global Catalogue of Microorganisms (GCM) 10K type strain sequencing project: providing services to taxonomists for standard genome sequencing and annotation.</title>
        <authorList>
            <consortium name="The Broad Institute Genomics Platform"/>
            <consortium name="The Broad Institute Genome Sequencing Center for Infectious Disease"/>
            <person name="Wu L."/>
            <person name="Ma J."/>
        </authorList>
    </citation>
    <scope>NUCLEOTIDE SEQUENCE [LARGE SCALE GENOMIC DNA]</scope>
    <source>
        <strain evidence="2">CCM 7491</strain>
    </source>
</reference>
<dbReference type="Proteomes" id="UP001595681">
    <property type="component" value="Unassembled WGS sequence"/>
</dbReference>
<sequence>MSRRRPQVNGGEVVAEGTPEKVVKETRSFTERYLAPLLGLEALAAE</sequence>
<comment type="caution">
    <text evidence="1">The sequence shown here is derived from an EMBL/GenBank/DDBJ whole genome shotgun (WGS) entry which is preliminary data.</text>
</comment>
<protein>
    <submittedName>
        <fullName evidence="1">Uncharacterized protein</fullName>
    </submittedName>
</protein>
<gene>
    <name evidence="1" type="ORF">ACFOKF_19735</name>
</gene>
<dbReference type="RefSeq" id="WP_380798112.1">
    <property type="nucleotide sequence ID" value="NZ_JBHRVU010000005.1"/>
</dbReference>
<proteinExistence type="predicted"/>
<evidence type="ECO:0000313" key="2">
    <source>
        <dbReference type="Proteomes" id="UP001595681"/>
    </source>
</evidence>
<accession>A0ABV7NIS0</accession>
<organism evidence="1 2">
    <name type="scientific">Sphingobium rhizovicinum</name>
    <dbReference type="NCBI Taxonomy" id="432308"/>
    <lineage>
        <taxon>Bacteria</taxon>
        <taxon>Pseudomonadati</taxon>
        <taxon>Pseudomonadota</taxon>
        <taxon>Alphaproteobacteria</taxon>
        <taxon>Sphingomonadales</taxon>
        <taxon>Sphingomonadaceae</taxon>
        <taxon>Sphingobium</taxon>
    </lineage>
</organism>
<evidence type="ECO:0000313" key="1">
    <source>
        <dbReference type="EMBL" id="MFC3443389.1"/>
    </source>
</evidence>
<keyword evidence="2" id="KW-1185">Reference proteome</keyword>